<evidence type="ECO:0000313" key="17">
    <source>
        <dbReference type="Proteomes" id="UP000648984"/>
    </source>
</evidence>
<keyword evidence="17" id="KW-1185">Reference proteome</keyword>
<evidence type="ECO:0000259" key="15">
    <source>
        <dbReference type="PROSITE" id="PS50885"/>
    </source>
</evidence>
<evidence type="ECO:0000256" key="12">
    <source>
        <dbReference type="ARBA" id="ARBA00023136"/>
    </source>
</evidence>
<dbReference type="PRINTS" id="PR00344">
    <property type="entry name" value="BCTRLSENSOR"/>
</dbReference>
<evidence type="ECO:0000256" key="10">
    <source>
        <dbReference type="ARBA" id="ARBA00022989"/>
    </source>
</evidence>
<dbReference type="InterPro" id="IPR003660">
    <property type="entry name" value="HAMP_dom"/>
</dbReference>
<evidence type="ECO:0000313" key="16">
    <source>
        <dbReference type="EMBL" id="NMG75226.1"/>
    </source>
</evidence>
<accession>A0ABX1QCR6</accession>
<dbReference type="EMBL" id="WTVQ01000015">
    <property type="protein sequence ID" value="NMG75226.1"/>
    <property type="molecule type" value="Genomic_DNA"/>
</dbReference>
<dbReference type="InterPro" id="IPR036097">
    <property type="entry name" value="HisK_dim/P_sf"/>
</dbReference>
<name>A0ABX1QCR6_9RHOO</name>
<dbReference type="Proteomes" id="UP000648984">
    <property type="component" value="Unassembled WGS sequence"/>
</dbReference>
<dbReference type="InterPro" id="IPR003661">
    <property type="entry name" value="HisK_dim/P_dom"/>
</dbReference>
<comment type="caution">
    <text evidence="16">The sequence shown here is derived from an EMBL/GenBank/DDBJ whole genome shotgun (WGS) entry which is preliminary data.</text>
</comment>
<keyword evidence="5" id="KW-0808">Transferase</keyword>
<evidence type="ECO:0000256" key="4">
    <source>
        <dbReference type="ARBA" id="ARBA00022553"/>
    </source>
</evidence>
<sequence length="447" mass="48412">MRSLRRTLLLSLLGALVLVFAIGGLATYRTARSEIDALMDYQLRQFALSLRDQQFGQPSTPPLAPPEESLDFVIQIWDDSGVRLYLSHPHSALPSLAQFGYNTVRTTEGEWRVFSIPLLDHVIQIAQPMAVRSRMAANAALHTLMPLLVLVPLLGALVWYLVGRGLRPLERLAREVATRRADSLDALPTTDVPEEAQPLVRALNRLLERLDHALSAQRAFVADAAHELRTPLAALQIQLQLSERADDETARRAALAELRTGLQRATHLVQQLLTLARQEPGAATNAPRSRIALADVARQSLADHTPLADARHIDLGADTLDDTAVVSGDAAALRTLVGNLIDNAIRYTPEGGRVDVGVSVSDAGTAAATCWLRVSDSGPGIPPDERERVLDRFYRRAGQEQSGSGLGLAIVHSIADRHGARLVLDSSPHGGLRVAVGFPPAEPVPES</sequence>
<evidence type="ECO:0000256" key="9">
    <source>
        <dbReference type="ARBA" id="ARBA00022840"/>
    </source>
</evidence>
<dbReference type="RefSeq" id="WP_169260372.1">
    <property type="nucleotide sequence ID" value="NZ_WTVQ01000015.1"/>
</dbReference>
<feature type="transmembrane region" description="Helical" evidence="13">
    <location>
        <begin position="139"/>
        <end position="162"/>
    </location>
</feature>
<evidence type="ECO:0000256" key="5">
    <source>
        <dbReference type="ARBA" id="ARBA00022679"/>
    </source>
</evidence>
<dbReference type="SUPFAM" id="SSF55874">
    <property type="entry name" value="ATPase domain of HSP90 chaperone/DNA topoisomerase II/histidine kinase"/>
    <property type="match status" value="1"/>
</dbReference>
<dbReference type="InterPro" id="IPR003594">
    <property type="entry name" value="HATPase_dom"/>
</dbReference>
<dbReference type="CDD" id="cd00082">
    <property type="entry name" value="HisKA"/>
    <property type="match status" value="1"/>
</dbReference>
<dbReference type="InterPro" id="IPR005467">
    <property type="entry name" value="His_kinase_dom"/>
</dbReference>
<dbReference type="PANTHER" id="PTHR45436">
    <property type="entry name" value="SENSOR HISTIDINE KINASE YKOH"/>
    <property type="match status" value="1"/>
</dbReference>
<dbReference type="Pfam" id="PF00512">
    <property type="entry name" value="HisKA"/>
    <property type="match status" value="1"/>
</dbReference>
<dbReference type="PROSITE" id="PS50885">
    <property type="entry name" value="HAMP"/>
    <property type="match status" value="1"/>
</dbReference>
<dbReference type="PANTHER" id="PTHR45436:SF14">
    <property type="entry name" value="SENSOR PROTEIN QSEC"/>
    <property type="match status" value="1"/>
</dbReference>
<protein>
    <recommendedName>
        <fullName evidence="3">histidine kinase</fullName>
        <ecNumber evidence="3">2.7.13.3</ecNumber>
    </recommendedName>
</protein>
<evidence type="ECO:0000256" key="6">
    <source>
        <dbReference type="ARBA" id="ARBA00022692"/>
    </source>
</evidence>
<feature type="domain" description="Histidine kinase" evidence="14">
    <location>
        <begin position="223"/>
        <end position="442"/>
    </location>
</feature>
<organism evidence="16 17">
    <name type="scientific">Aromatoleum diolicum</name>
    <dbReference type="NCBI Taxonomy" id="75796"/>
    <lineage>
        <taxon>Bacteria</taxon>
        <taxon>Pseudomonadati</taxon>
        <taxon>Pseudomonadota</taxon>
        <taxon>Betaproteobacteria</taxon>
        <taxon>Rhodocyclales</taxon>
        <taxon>Rhodocyclaceae</taxon>
        <taxon>Aromatoleum</taxon>
    </lineage>
</organism>
<dbReference type="InterPro" id="IPR050428">
    <property type="entry name" value="TCS_sensor_his_kinase"/>
</dbReference>
<evidence type="ECO:0000256" key="7">
    <source>
        <dbReference type="ARBA" id="ARBA00022741"/>
    </source>
</evidence>
<evidence type="ECO:0000259" key="14">
    <source>
        <dbReference type="PROSITE" id="PS50109"/>
    </source>
</evidence>
<evidence type="ECO:0000256" key="2">
    <source>
        <dbReference type="ARBA" id="ARBA00004141"/>
    </source>
</evidence>
<dbReference type="PROSITE" id="PS50109">
    <property type="entry name" value="HIS_KIN"/>
    <property type="match status" value="1"/>
</dbReference>
<keyword evidence="7" id="KW-0547">Nucleotide-binding</keyword>
<dbReference type="SMART" id="SM00388">
    <property type="entry name" value="HisKA"/>
    <property type="match status" value="1"/>
</dbReference>
<reference evidence="16 17" key="1">
    <citation type="submission" date="2019-12" db="EMBL/GenBank/DDBJ databases">
        <title>Comparative genomics gives insights into the taxonomy of the Azoarcus-Aromatoleum group and reveals separate origins of nif in the plant-associated Azoarcus and non-plant-associated Aromatoleum sub-groups.</title>
        <authorList>
            <person name="Lafos M."/>
            <person name="Maluk M."/>
            <person name="Batista M."/>
            <person name="Junghare M."/>
            <person name="Carmona M."/>
            <person name="Faoro H."/>
            <person name="Cruz L.M."/>
            <person name="Battistoni F."/>
            <person name="De Souza E."/>
            <person name="Pedrosa F."/>
            <person name="Chen W.-M."/>
            <person name="Poole P.S."/>
            <person name="Dixon R.A."/>
            <person name="James E.K."/>
        </authorList>
    </citation>
    <scope>NUCLEOTIDE SEQUENCE [LARGE SCALE GENOMIC DNA]</scope>
    <source>
        <strain evidence="16 17">22Lin</strain>
    </source>
</reference>
<dbReference type="SUPFAM" id="SSF47384">
    <property type="entry name" value="Homodimeric domain of signal transducing histidine kinase"/>
    <property type="match status" value="1"/>
</dbReference>
<evidence type="ECO:0000256" key="8">
    <source>
        <dbReference type="ARBA" id="ARBA00022777"/>
    </source>
</evidence>
<comment type="catalytic activity">
    <reaction evidence="1">
        <text>ATP + protein L-histidine = ADP + protein N-phospho-L-histidine.</text>
        <dbReference type="EC" id="2.7.13.3"/>
    </reaction>
</comment>
<dbReference type="Gene3D" id="3.30.565.10">
    <property type="entry name" value="Histidine kinase-like ATPase, C-terminal domain"/>
    <property type="match status" value="1"/>
</dbReference>
<keyword evidence="11" id="KW-0902">Two-component regulatory system</keyword>
<dbReference type="Pfam" id="PF02518">
    <property type="entry name" value="HATPase_c"/>
    <property type="match status" value="1"/>
</dbReference>
<keyword evidence="9" id="KW-0067">ATP-binding</keyword>
<keyword evidence="12 13" id="KW-0472">Membrane</keyword>
<dbReference type="EC" id="2.7.13.3" evidence="3"/>
<proteinExistence type="predicted"/>
<dbReference type="InterPro" id="IPR036890">
    <property type="entry name" value="HATPase_C_sf"/>
</dbReference>
<dbReference type="InterPro" id="IPR004358">
    <property type="entry name" value="Sig_transdc_His_kin-like_C"/>
</dbReference>
<keyword evidence="6 13" id="KW-0812">Transmembrane</keyword>
<keyword evidence="4" id="KW-0597">Phosphoprotein</keyword>
<keyword evidence="8" id="KW-0418">Kinase</keyword>
<comment type="subcellular location">
    <subcellularLocation>
        <location evidence="2">Membrane</location>
        <topology evidence="2">Multi-pass membrane protein</topology>
    </subcellularLocation>
</comment>
<keyword evidence="10 13" id="KW-1133">Transmembrane helix</keyword>
<gene>
    <name evidence="16" type="ORF">GPA25_10710</name>
</gene>
<evidence type="ECO:0000256" key="13">
    <source>
        <dbReference type="SAM" id="Phobius"/>
    </source>
</evidence>
<evidence type="ECO:0000256" key="3">
    <source>
        <dbReference type="ARBA" id="ARBA00012438"/>
    </source>
</evidence>
<feature type="domain" description="HAMP" evidence="15">
    <location>
        <begin position="163"/>
        <end position="215"/>
    </location>
</feature>
<dbReference type="Gene3D" id="1.10.287.130">
    <property type="match status" value="1"/>
</dbReference>
<evidence type="ECO:0000256" key="11">
    <source>
        <dbReference type="ARBA" id="ARBA00023012"/>
    </source>
</evidence>
<evidence type="ECO:0000256" key="1">
    <source>
        <dbReference type="ARBA" id="ARBA00000085"/>
    </source>
</evidence>
<dbReference type="SMART" id="SM00387">
    <property type="entry name" value="HATPase_c"/>
    <property type="match status" value="1"/>
</dbReference>